<gene>
    <name evidence="1" type="ORF">GCM10023172_42270</name>
</gene>
<name>A0ABP8QTC2_9BACT</name>
<proteinExistence type="predicted"/>
<evidence type="ECO:0000313" key="1">
    <source>
        <dbReference type="EMBL" id="GAA4509161.1"/>
    </source>
</evidence>
<comment type="caution">
    <text evidence="1">The sequence shown here is derived from an EMBL/GenBank/DDBJ whole genome shotgun (WGS) entry which is preliminary data.</text>
</comment>
<organism evidence="1 2">
    <name type="scientific">Hymenobacter ginsengisoli</name>
    <dbReference type="NCBI Taxonomy" id="1051626"/>
    <lineage>
        <taxon>Bacteria</taxon>
        <taxon>Pseudomonadati</taxon>
        <taxon>Bacteroidota</taxon>
        <taxon>Cytophagia</taxon>
        <taxon>Cytophagales</taxon>
        <taxon>Hymenobacteraceae</taxon>
        <taxon>Hymenobacter</taxon>
    </lineage>
</organism>
<reference evidence="2" key="1">
    <citation type="journal article" date="2019" name="Int. J. Syst. Evol. Microbiol.">
        <title>The Global Catalogue of Microorganisms (GCM) 10K type strain sequencing project: providing services to taxonomists for standard genome sequencing and annotation.</title>
        <authorList>
            <consortium name="The Broad Institute Genomics Platform"/>
            <consortium name="The Broad Institute Genome Sequencing Center for Infectious Disease"/>
            <person name="Wu L."/>
            <person name="Ma J."/>
        </authorList>
    </citation>
    <scope>NUCLEOTIDE SEQUENCE [LARGE SCALE GENOMIC DNA]</scope>
    <source>
        <strain evidence="2">JCM 17841</strain>
    </source>
</reference>
<dbReference type="RefSeq" id="WP_208133845.1">
    <property type="nucleotide sequence ID" value="NZ_BAABGQ010000015.1"/>
</dbReference>
<dbReference type="Proteomes" id="UP001501243">
    <property type="component" value="Unassembled WGS sequence"/>
</dbReference>
<evidence type="ECO:0000313" key="2">
    <source>
        <dbReference type="Proteomes" id="UP001501243"/>
    </source>
</evidence>
<sequence length="77" mass="8435">MDLNPYNFIRALQKIISQVPRKQRITAVIILSLAGLGYCTIDKLPAIMHEAPAIIRAAKELPAPPAQADTTKLTALR</sequence>
<protein>
    <submittedName>
        <fullName evidence="1">Uncharacterized protein</fullName>
    </submittedName>
</protein>
<accession>A0ABP8QTC2</accession>
<dbReference type="EMBL" id="BAABGQ010000015">
    <property type="protein sequence ID" value="GAA4509161.1"/>
    <property type="molecule type" value="Genomic_DNA"/>
</dbReference>
<keyword evidence="2" id="KW-1185">Reference proteome</keyword>